<evidence type="ECO:0000256" key="5">
    <source>
        <dbReference type="ARBA" id="ARBA00023136"/>
    </source>
</evidence>
<feature type="transmembrane region" description="Helical" evidence="6">
    <location>
        <begin position="261"/>
        <end position="284"/>
    </location>
</feature>
<keyword evidence="4 6" id="KW-1133">Transmembrane helix</keyword>
<dbReference type="InterPro" id="IPR011701">
    <property type="entry name" value="MFS"/>
</dbReference>
<feature type="transmembrane region" description="Helical" evidence="6">
    <location>
        <begin position="176"/>
        <end position="198"/>
    </location>
</feature>
<feature type="transmembrane region" description="Helical" evidence="6">
    <location>
        <begin position="398"/>
        <end position="426"/>
    </location>
</feature>
<feature type="transmembrane region" description="Helical" evidence="6">
    <location>
        <begin position="52"/>
        <end position="75"/>
    </location>
</feature>
<feature type="transmembrane region" description="Helical" evidence="6">
    <location>
        <begin position="346"/>
        <end position="367"/>
    </location>
</feature>
<feature type="transmembrane region" description="Helical" evidence="6">
    <location>
        <begin position="438"/>
        <end position="459"/>
    </location>
</feature>
<evidence type="ECO:0000256" key="1">
    <source>
        <dbReference type="ARBA" id="ARBA00004651"/>
    </source>
</evidence>
<dbReference type="SUPFAM" id="SSF103473">
    <property type="entry name" value="MFS general substrate transporter"/>
    <property type="match status" value="2"/>
</dbReference>
<dbReference type="PROSITE" id="PS00216">
    <property type="entry name" value="SUGAR_TRANSPORT_1"/>
    <property type="match status" value="1"/>
</dbReference>
<comment type="subcellular location">
    <subcellularLocation>
        <location evidence="1">Cell membrane</location>
        <topology evidence="1">Multi-pass membrane protein</topology>
    </subcellularLocation>
</comment>
<dbReference type="EMBL" id="JAWLNX010000011">
    <property type="protein sequence ID" value="MEB3369190.1"/>
    <property type="molecule type" value="Genomic_DNA"/>
</dbReference>
<evidence type="ECO:0000256" key="2">
    <source>
        <dbReference type="ARBA" id="ARBA00022448"/>
    </source>
</evidence>
<dbReference type="Gene3D" id="1.20.1720.10">
    <property type="entry name" value="Multidrug resistance protein D"/>
    <property type="match status" value="1"/>
</dbReference>
<feature type="domain" description="Major facilitator superfamily (MFS) profile" evidence="7">
    <location>
        <begin position="51"/>
        <end position="498"/>
    </location>
</feature>
<dbReference type="PANTHER" id="PTHR42718:SF9">
    <property type="entry name" value="MAJOR FACILITATOR SUPERFAMILY MULTIDRUG TRANSPORTER MFSC"/>
    <property type="match status" value="1"/>
</dbReference>
<feature type="transmembrane region" description="Helical" evidence="6">
    <location>
        <begin position="305"/>
        <end position="326"/>
    </location>
</feature>
<name>A0ABU6ACD0_9PSEU</name>
<protein>
    <submittedName>
        <fullName evidence="8">MFS transporter</fullName>
    </submittedName>
</protein>
<dbReference type="PROSITE" id="PS50850">
    <property type="entry name" value="MFS"/>
    <property type="match status" value="1"/>
</dbReference>
<evidence type="ECO:0000313" key="8">
    <source>
        <dbReference type="EMBL" id="MEB3369190.1"/>
    </source>
</evidence>
<keyword evidence="3 6" id="KW-0812">Transmembrane</keyword>
<feature type="transmembrane region" description="Helical" evidence="6">
    <location>
        <begin position="204"/>
        <end position="226"/>
    </location>
</feature>
<feature type="transmembrane region" description="Helical" evidence="6">
    <location>
        <begin position="471"/>
        <end position="493"/>
    </location>
</feature>
<feature type="transmembrane region" description="Helical" evidence="6">
    <location>
        <begin position="374"/>
        <end position="392"/>
    </location>
</feature>
<proteinExistence type="predicted"/>
<sequence length="501" mass="50888">MHGTCQTSSFTWRHPVVHHAAARPSNRLNAEVPMTAVGAPSSTSAPPVRSTALLTALVLAVAGYQINATMLSPALPNVIDSLGTTSGAGGLSQTLFFLFSAIGQVTLARLSDYVGRRRMLLMTLVVALVGELVCVLAPNIELFIIGRSLQGVSAATFTLAYLTLHESLPPRKFGRSLGIITAVNGGIAGVDTVIGGSVADSVGFRGIFLITGLIAVIALVAVHFWVPATGTAAGRMDWTGAALLGIGLTGILLALNEGSSWGWSSVPTLTLLVGGVLALVLFAVAERGKQNAIIDTSVLASRAGWPLLLTTIFTLAGVFGMLNFTIPLLTQTAGEGYGLSATMSALLYLTPASALGVIAAPLVGHFGPRIGWRLSVLIGAAGTAAALVPLVLVPRSQVVVLAALAVLGITYTGYMLTALTGLAVALAPEDKPGSLPGLNGACFGIGASLGIAVAASAVTATSGDGAPTFDAFHAALWTAGGFVALALITALLIKTPQSENN</sequence>
<dbReference type="Proteomes" id="UP001327093">
    <property type="component" value="Unassembled WGS sequence"/>
</dbReference>
<dbReference type="PANTHER" id="PTHR42718">
    <property type="entry name" value="MAJOR FACILITATOR SUPERFAMILY MULTIDRUG TRANSPORTER MFSC"/>
    <property type="match status" value="1"/>
</dbReference>
<dbReference type="InterPro" id="IPR020846">
    <property type="entry name" value="MFS_dom"/>
</dbReference>
<feature type="transmembrane region" description="Helical" evidence="6">
    <location>
        <begin position="119"/>
        <end position="138"/>
    </location>
</feature>
<accession>A0ABU6ACD0</accession>
<feature type="transmembrane region" description="Helical" evidence="6">
    <location>
        <begin position="87"/>
        <end position="107"/>
    </location>
</feature>
<keyword evidence="2" id="KW-0813">Transport</keyword>
<feature type="transmembrane region" description="Helical" evidence="6">
    <location>
        <begin position="238"/>
        <end position="255"/>
    </location>
</feature>
<dbReference type="RefSeq" id="WP_324266765.1">
    <property type="nucleotide sequence ID" value="NZ_JAWLNX010000011.1"/>
</dbReference>
<keyword evidence="9" id="KW-1185">Reference proteome</keyword>
<reference evidence="8 9" key="1">
    <citation type="submission" date="2023-10" db="EMBL/GenBank/DDBJ databases">
        <title>Saccharopolyspora sp. nov., isolated from mangrove soil.</title>
        <authorList>
            <person name="Lu Y."/>
            <person name="Liu W."/>
        </authorList>
    </citation>
    <scope>NUCLEOTIDE SEQUENCE [LARGE SCALE GENOMIC DNA]</scope>
    <source>
        <strain evidence="8 9">S2-29</strain>
    </source>
</reference>
<dbReference type="InterPro" id="IPR005829">
    <property type="entry name" value="Sugar_transporter_CS"/>
</dbReference>
<comment type="caution">
    <text evidence="8">The sequence shown here is derived from an EMBL/GenBank/DDBJ whole genome shotgun (WGS) entry which is preliminary data.</text>
</comment>
<gene>
    <name evidence="8" type="ORF">R4I43_17410</name>
</gene>
<dbReference type="InterPro" id="IPR036259">
    <property type="entry name" value="MFS_trans_sf"/>
</dbReference>
<keyword evidence="5 6" id="KW-0472">Membrane</keyword>
<dbReference type="Pfam" id="PF07690">
    <property type="entry name" value="MFS_1"/>
    <property type="match status" value="2"/>
</dbReference>
<evidence type="ECO:0000256" key="6">
    <source>
        <dbReference type="SAM" id="Phobius"/>
    </source>
</evidence>
<evidence type="ECO:0000256" key="3">
    <source>
        <dbReference type="ARBA" id="ARBA00022692"/>
    </source>
</evidence>
<organism evidence="8 9">
    <name type="scientific">Saccharopolyspora mangrovi</name>
    <dbReference type="NCBI Taxonomy" id="3082379"/>
    <lineage>
        <taxon>Bacteria</taxon>
        <taxon>Bacillati</taxon>
        <taxon>Actinomycetota</taxon>
        <taxon>Actinomycetes</taxon>
        <taxon>Pseudonocardiales</taxon>
        <taxon>Pseudonocardiaceae</taxon>
        <taxon>Saccharopolyspora</taxon>
    </lineage>
</organism>
<evidence type="ECO:0000256" key="4">
    <source>
        <dbReference type="ARBA" id="ARBA00022989"/>
    </source>
</evidence>
<evidence type="ECO:0000313" key="9">
    <source>
        <dbReference type="Proteomes" id="UP001327093"/>
    </source>
</evidence>
<evidence type="ECO:0000259" key="7">
    <source>
        <dbReference type="PROSITE" id="PS50850"/>
    </source>
</evidence>
<dbReference type="Gene3D" id="1.20.1250.20">
    <property type="entry name" value="MFS general substrate transporter like domains"/>
    <property type="match status" value="1"/>
</dbReference>